<reference evidence="2 3" key="1">
    <citation type="submission" date="2016-10" db="EMBL/GenBank/DDBJ databases">
        <authorList>
            <person name="de Groot N.N."/>
        </authorList>
    </citation>
    <scope>NUCLEOTIDE SEQUENCE [LARGE SCALE GENOMIC DNA]</scope>
    <source>
        <strain evidence="2 3">DSM 16199</strain>
    </source>
</reference>
<name>A0A1I4IZM3_9RHOB</name>
<dbReference type="Gene3D" id="1.10.530.10">
    <property type="match status" value="1"/>
</dbReference>
<dbReference type="EMBL" id="FOTF01000031">
    <property type="protein sequence ID" value="SFL59730.1"/>
    <property type="molecule type" value="Genomic_DNA"/>
</dbReference>
<dbReference type="Proteomes" id="UP000199550">
    <property type="component" value="Unassembled WGS sequence"/>
</dbReference>
<dbReference type="OrthoDB" id="7851400at2"/>
<feature type="chain" id="PRO_5011544088" description="Muramidase (Phage lambda lysozyme)" evidence="1">
    <location>
        <begin position="24"/>
        <end position="234"/>
    </location>
</feature>
<sequence length="234" mass="25924">MHKIAVAAALSILPLFAPQGAQAEFNSLSEFTISTKNVFNYDVRPYMPQDAVRLSAGTITEASYQRPRDAFIDGKSAPATNLKHLIGWAEAGRNGYDAVQHGARIGPNKRPTQMTIGQIKQWIRATPGQPHAIGRYQFIPATLDTLVREIGFSANTVFTADVQDRLADLLLEDAGYSLFVDGKVSRHQFMDNLAKIWAGFPTSTGRSFYHGYAGNYATISWNEFDHHMASIFKQ</sequence>
<evidence type="ECO:0000313" key="2">
    <source>
        <dbReference type="EMBL" id="SFL59730.1"/>
    </source>
</evidence>
<dbReference type="STRING" id="195913.SAMN04488004_13110"/>
<proteinExistence type="predicted"/>
<gene>
    <name evidence="2" type="ORF">SAMN04488004_13110</name>
</gene>
<dbReference type="InterPro" id="IPR023346">
    <property type="entry name" value="Lysozyme-like_dom_sf"/>
</dbReference>
<organism evidence="2 3">
    <name type="scientific">Loktanella salsilacus</name>
    <dbReference type="NCBI Taxonomy" id="195913"/>
    <lineage>
        <taxon>Bacteria</taxon>
        <taxon>Pseudomonadati</taxon>
        <taxon>Pseudomonadota</taxon>
        <taxon>Alphaproteobacteria</taxon>
        <taxon>Rhodobacterales</taxon>
        <taxon>Roseobacteraceae</taxon>
        <taxon>Loktanella</taxon>
    </lineage>
</organism>
<keyword evidence="1" id="KW-0732">Signal</keyword>
<keyword evidence="3" id="KW-1185">Reference proteome</keyword>
<feature type="signal peptide" evidence="1">
    <location>
        <begin position="1"/>
        <end position="23"/>
    </location>
</feature>
<dbReference type="AlphaFoldDB" id="A0A1I4IZM3"/>
<evidence type="ECO:0008006" key="4">
    <source>
        <dbReference type="Google" id="ProtNLM"/>
    </source>
</evidence>
<dbReference type="SUPFAM" id="SSF53955">
    <property type="entry name" value="Lysozyme-like"/>
    <property type="match status" value="1"/>
</dbReference>
<protein>
    <recommendedName>
        <fullName evidence="4">Muramidase (Phage lambda lysozyme)</fullName>
    </recommendedName>
</protein>
<evidence type="ECO:0000313" key="3">
    <source>
        <dbReference type="Proteomes" id="UP000199550"/>
    </source>
</evidence>
<dbReference type="RefSeq" id="WP_090191588.1">
    <property type="nucleotide sequence ID" value="NZ_FOTF01000031.1"/>
</dbReference>
<evidence type="ECO:0000256" key="1">
    <source>
        <dbReference type="SAM" id="SignalP"/>
    </source>
</evidence>
<accession>A0A1I4IZM3</accession>